<keyword evidence="3" id="KW-0378">Hydrolase</keyword>
<dbReference type="Gene3D" id="3.40.395.10">
    <property type="entry name" value="Adenoviral Proteinase, Chain A"/>
    <property type="match status" value="1"/>
</dbReference>
<evidence type="ECO:0000256" key="4">
    <source>
        <dbReference type="SAM" id="MobiDB-lite"/>
    </source>
</evidence>
<feature type="region of interest" description="Disordered" evidence="4">
    <location>
        <begin position="116"/>
        <end position="140"/>
    </location>
</feature>
<dbReference type="GO" id="GO:0019783">
    <property type="term" value="F:ubiquitin-like protein peptidase activity"/>
    <property type="evidence" value="ECO:0007669"/>
    <property type="project" value="UniProtKB-ARBA"/>
</dbReference>
<dbReference type="Proteomes" id="UP001221757">
    <property type="component" value="Unassembled WGS sequence"/>
</dbReference>
<dbReference type="PANTHER" id="PTHR33096:SF1">
    <property type="entry name" value="CXC1-LIKE CYSTEINE CLUSTER ASSOCIATED WITH KDZ TRANSPOSASES DOMAIN-CONTAINING PROTEIN"/>
    <property type="match status" value="1"/>
</dbReference>
<name>A0AAD7GBI6_MYCRO</name>
<feature type="domain" description="Ubiquitin-like protease family profile" evidence="5">
    <location>
        <begin position="843"/>
        <end position="1025"/>
    </location>
</feature>
<dbReference type="GO" id="GO:0006508">
    <property type="term" value="P:proteolysis"/>
    <property type="evidence" value="ECO:0007669"/>
    <property type="project" value="UniProtKB-KW"/>
</dbReference>
<keyword evidence="7" id="KW-1185">Reference proteome</keyword>
<dbReference type="Pfam" id="PF18802">
    <property type="entry name" value="CxC1"/>
    <property type="match status" value="1"/>
</dbReference>
<protein>
    <recommendedName>
        <fullName evidence="5">Ubiquitin-like protease family profile domain-containing protein</fullName>
    </recommendedName>
</protein>
<keyword evidence="2" id="KW-0645">Protease</keyword>
<dbReference type="InterPro" id="IPR038765">
    <property type="entry name" value="Papain-like_cys_pep_sf"/>
</dbReference>
<evidence type="ECO:0000313" key="7">
    <source>
        <dbReference type="Proteomes" id="UP001221757"/>
    </source>
</evidence>
<proteinExistence type="inferred from homology"/>
<accession>A0AAD7GBI6</accession>
<dbReference type="PANTHER" id="PTHR33096">
    <property type="entry name" value="CXC2 DOMAIN-CONTAINING PROTEIN"/>
    <property type="match status" value="1"/>
</dbReference>
<feature type="compositionally biased region" description="Polar residues" evidence="4">
    <location>
        <begin position="116"/>
        <end position="129"/>
    </location>
</feature>
<sequence length="1056" mass="118952">QVATCSCMPVTALLVQHSVFPASPSQPRTAVSIDFLEIYRALFERSCDAITAFAAALHTIYDRRRFRVLSTKGQLAKDPFRESLAQSVQWYSNLRTNMQLKLEAVLAITEESIFPSINPTPDNQQTSDKPSFPPGPTPGRAHRLLRERCPACFGLETWGRPLSEGGDVQLGADGCFSYRHLRSAGDGPISYDPSYFISKEKIDTIRERIATARRQKPAPITPLIPQEAIDACEASWDAANKKKQKVDPKRHDASGIFVMTCQHSHVLFLCNIDTPGERQEYIVGLMEEVNELLPPQATVVQAYDVGCVTDHSCNLFPILSEGFRECVCFVINAMHAFGHQWVCQIVYSPRLRRGLGLTDAEGVERFWSRIRKLIGITRNQWNSRRIWTIDQYAAFVNHEGRENLGDWIDRQEHKNLVPKQQAAYKVLRDCGVPETELRRNWEAQKAAQTSVRSHASMRLKHELDKVLALQGQIDTVEQSIADVKQSITCGPDASADSIALLRSLERTHETLSTQAEALYSSLNIQDSFPELRSLPLEFVRILLMMRDLKINIRKRAVGSFYEWENLDRAVGGRRETLAGTKLHQATRKAISNRQPALIRSIAKFNKYCEDLERLRPAGCKIPIPSPLSTQLNGLRDDPSLHEDVWITPSEGQIPWWLNDIDVRDGIRALHSADRCAEEGSRLNMEPQSMVTWVTKELSIVAVAIERLTDARLTLDLQLRLEHLESLRLRWESIIRPHQYQPTAVRTEATTLPRNHSNGFPSIGSEPPTLLETSMGTVLIEPESEEDIFSEGFFLSDPMATSSTSGTSGASDMMVASEELDPSSISDTDHDSRVIVGTDGRPNVEMEASDIASVESHTGRLTGFAINGLAAAFLNLLGNPFSPDALAVNQCAVFSTYDLPRIRYKASDNELWRHTKHTRYWEKNLWLIPIHRIYEEHWVLAVVVVAEQQIVFFDSLGSSGGWRRDIRDIMVLITRMVVLANRNKCPLYVTTEEEAWIARPLFNLGEHRQSNGHDCGLWVLCMMGAILRGNASTGVTEAEMGRIRRLFTDHVLGLPRR</sequence>
<dbReference type="SUPFAM" id="SSF54001">
    <property type="entry name" value="Cysteine proteinases"/>
    <property type="match status" value="1"/>
</dbReference>
<evidence type="ECO:0000256" key="1">
    <source>
        <dbReference type="ARBA" id="ARBA00005234"/>
    </source>
</evidence>
<feature type="non-terminal residue" evidence="6">
    <location>
        <position position="1"/>
    </location>
</feature>
<organism evidence="6 7">
    <name type="scientific">Mycena rosella</name>
    <name type="common">Pink bonnet</name>
    <name type="synonym">Agaricus rosellus</name>
    <dbReference type="NCBI Taxonomy" id="1033263"/>
    <lineage>
        <taxon>Eukaryota</taxon>
        <taxon>Fungi</taxon>
        <taxon>Dikarya</taxon>
        <taxon>Basidiomycota</taxon>
        <taxon>Agaricomycotina</taxon>
        <taxon>Agaricomycetes</taxon>
        <taxon>Agaricomycetidae</taxon>
        <taxon>Agaricales</taxon>
        <taxon>Marasmiineae</taxon>
        <taxon>Mycenaceae</taxon>
        <taxon>Mycena</taxon>
    </lineage>
</organism>
<dbReference type="Pfam" id="PF18758">
    <property type="entry name" value="KDZ"/>
    <property type="match status" value="1"/>
</dbReference>
<dbReference type="PROSITE" id="PS50600">
    <property type="entry name" value="ULP_PROTEASE"/>
    <property type="match status" value="1"/>
</dbReference>
<comment type="caution">
    <text evidence="6">The sequence shown here is derived from an EMBL/GenBank/DDBJ whole genome shotgun (WGS) entry which is preliminary data.</text>
</comment>
<evidence type="ECO:0000313" key="6">
    <source>
        <dbReference type="EMBL" id="KAJ7679654.1"/>
    </source>
</evidence>
<comment type="similarity">
    <text evidence="1">Belongs to the peptidase C48 family.</text>
</comment>
<dbReference type="InterPro" id="IPR040521">
    <property type="entry name" value="KDZ"/>
</dbReference>
<dbReference type="Pfam" id="PF02902">
    <property type="entry name" value="Peptidase_C48"/>
    <property type="match status" value="1"/>
</dbReference>
<dbReference type="AlphaFoldDB" id="A0AAD7GBI6"/>
<reference evidence="6" key="1">
    <citation type="submission" date="2023-03" db="EMBL/GenBank/DDBJ databases">
        <title>Massive genome expansion in bonnet fungi (Mycena s.s.) driven by repeated elements and novel gene families across ecological guilds.</title>
        <authorList>
            <consortium name="Lawrence Berkeley National Laboratory"/>
            <person name="Harder C.B."/>
            <person name="Miyauchi S."/>
            <person name="Viragh M."/>
            <person name="Kuo A."/>
            <person name="Thoen E."/>
            <person name="Andreopoulos B."/>
            <person name="Lu D."/>
            <person name="Skrede I."/>
            <person name="Drula E."/>
            <person name="Henrissat B."/>
            <person name="Morin E."/>
            <person name="Kohler A."/>
            <person name="Barry K."/>
            <person name="LaButti K."/>
            <person name="Morin E."/>
            <person name="Salamov A."/>
            <person name="Lipzen A."/>
            <person name="Mereny Z."/>
            <person name="Hegedus B."/>
            <person name="Baldrian P."/>
            <person name="Stursova M."/>
            <person name="Weitz H."/>
            <person name="Taylor A."/>
            <person name="Grigoriev I.V."/>
            <person name="Nagy L.G."/>
            <person name="Martin F."/>
            <person name="Kauserud H."/>
        </authorList>
    </citation>
    <scope>NUCLEOTIDE SEQUENCE</scope>
    <source>
        <strain evidence="6">CBHHK067</strain>
    </source>
</reference>
<evidence type="ECO:0000256" key="2">
    <source>
        <dbReference type="ARBA" id="ARBA00022670"/>
    </source>
</evidence>
<gene>
    <name evidence="6" type="ORF">B0H17DRAFT_944014</name>
</gene>
<evidence type="ECO:0000256" key="3">
    <source>
        <dbReference type="ARBA" id="ARBA00022801"/>
    </source>
</evidence>
<dbReference type="InterPro" id="IPR041320">
    <property type="entry name" value="CxC1"/>
</dbReference>
<dbReference type="InterPro" id="IPR003653">
    <property type="entry name" value="Peptidase_C48_C"/>
</dbReference>
<evidence type="ECO:0000259" key="5">
    <source>
        <dbReference type="PROSITE" id="PS50600"/>
    </source>
</evidence>
<dbReference type="GO" id="GO:0008234">
    <property type="term" value="F:cysteine-type peptidase activity"/>
    <property type="evidence" value="ECO:0007669"/>
    <property type="project" value="InterPro"/>
</dbReference>
<dbReference type="EMBL" id="JARKIE010000129">
    <property type="protein sequence ID" value="KAJ7679654.1"/>
    <property type="molecule type" value="Genomic_DNA"/>
</dbReference>